<evidence type="ECO:0000256" key="2">
    <source>
        <dbReference type="ARBA" id="ARBA00004496"/>
    </source>
</evidence>
<evidence type="ECO:0000259" key="14">
    <source>
        <dbReference type="PROSITE" id="PS50002"/>
    </source>
</evidence>
<evidence type="ECO:0000256" key="5">
    <source>
        <dbReference type="ARBA" id="ARBA00022490"/>
    </source>
</evidence>
<dbReference type="Xenbase" id="XB-GENE-5872932">
    <property type="gene designation" value="mgc147475"/>
</dbReference>
<evidence type="ECO:0000256" key="7">
    <source>
        <dbReference type="ARBA" id="ARBA00023054"/>
    </source>
</evidence>
<feature type="coiled-coil region" evidence="13">
    <location>
        <begin position="252"/>
        <end position="279"/>
    </location>
</feature>
<dbReference type="AlphaFoldDB" id="A0A803JIF0"/>
<protein>
    <submittedName>
        <fullName evidence="16">Uncharacterized protein mgc147475</fullName>
    </submittedName>
</protein>
<comment type="subcellular location">
    <subcellularLocation>
        <location evidence="1">Cell membrane</location>
        <topology evidence="1">Peripheral membrane protein</topology>
        <orientation evidence="1">Cytoplasmic side</orientation>
    </subcellularLocation>
    <subcellularLocation>
        <location evidence="2">Cytoplasm</location>
    </subcellularLocation>
</comment>
<evidence type="ECO:0000256" key="1">
    <source>
        <dbReference type="ARBA" id="ARBA00004413"/>
    </source>
</evidence>
<dbReference type="Gene3D" id="2.30.30.40">
    <property type="entry name" value="SH3 Domains"/>
    <property type="match status" value="1"/>
</dbReference>
<dbReference type="PROSITE" id="PS50002">
    <property type="entry name" value="SH3"/>
    <property type="match status" value="1"/>
</dbReference>
<dbReference type="Bgee" id="ENSXETG00000000295">
    <property type="expression patterns" value="Expressed in heart and 9 other cell types or tissues"/>
</dbReference>
<gene>
    <name evidence="16" type="primary">mgc147475</name>
</gene>
<dbReference type="CDD" id="cd07655">
    <property type="entry name" value="F-BAR_PACSIN"/>
    <property type="match status" value="1"/>
</dbReference>
<dbReference type="InterPro" id="IPR031160">
    <property type="entry name" value="F_BAR_dom"/>
</dbReference>
<comment type="function">
    <text evidence="9">Plays a role in endocytosis and regulates internalization of plasma membrane proteins. Overexpression impairs internalization of SLC2A1/GLUT1 and TRPV4 and increases the levels of SLC2A1/GLUT1 and TRPV4 at the cell membrane. Inhibits the TRPV4 calcium channel activity.</text>
</comment>
<keyword evidence="8" id="KW-0472">Membrane</keyword>
<dbReference type="SUPFAM" id="SSF103657">
    <property type="entry name" value="BAR/IMD domain-like"/>
    <property type="match status" value="1"/>
</dbReference>
<comment type="subunit">
    <text evidence="10">Homodimer. May form heterooligomers with other PACSINs. Interacts (via SH3 domain) with DNM1, SYNJ1 and WASL. Interacts with TRPV4.</text>
</comment>
<evidence type="ECO:0000256" key="10">
    <source>
        <dbReference type="ARBA" id="ARBA00064966"/>
    </source>
</evidence>
<evidence type="ECO:0000256" key="4">
    <source>
        <dbReference type="ARBA" id="ARBA00022475"/>
    </source>
</evidence>
<keyword evidence="3 11" id="KW-0728">SH3 domain</keyword>
<evidence type="ECO:0000256" key="3">
    <source>
        <dbReference type="ARBA" id="ARBA00022443"/>
    </source>
</evidence>
<evidence type="ECO:0000259" key="15">
    <source>
        <dbReference type="PROSITE" id="PS51741"/>
    </source>
</evidence>
<dbReference type="GO" id="GO:0005737">
    <property type="term" value="C:cytoplasm"/>
    <property type="evidence" value="ECO:0007669"/>
    <property type="project" value="UniProtKB-SubCell"/>
</dbReference>
<reference evidence="16" key="1">
    <citation type="journal article" date="2010" name="Science">
        <title>The genome of the Western clawed frog Xenopus tropicalis.</title>
        <authorList>
            <person name="Hellsten U."/>
            <person name="Harland R.M."/>
            <person name="Gilchrist M.J."/>
            <person name="Hendrix D."/>
            <person name="Jurka J."/>
            <person name="Kapitonov V."/>
            <person name="Ovcharenko I."/>
            <person name="Putnam N.H."/>
            <person name="Shu S."/>
            <person name="Taher L."/>
            <person name="Blitz I.L."/>
            <person name="Blumberg B."/>
            <person name="Dichmann D.S."/>
            <person name="Dubchak I."/>
            <person name="Amaya E."/>
            <person name="Detter J.C."/>
            <person name="Fletcher R."/>
            <person name="Gerhard D.S."/>
            <person name="Goodstein D."/>
            <person name="Graves T."/>
            <person name="Grigoriev I.V."/>
            <person name="Grimwood J."/>
            <person name="Kawashima T."/>
            <person name="Lindquist E."/>
            <person name="Lucas S.M."/>
            <person name="Mead P.E."/>
            <person name="Mitros T."/>
            <person name="Ogino H."/>
            <person name="Ohta Y."/>
            <person name="Poliakov A.V."/>
            <person name="Pollet N."/>
            <person name="Robert J."/>
            <person name="Salamov A."/>
            <person name="Sater A.K."/>
            <person name="Schmutz J."/>
            <person name="Terry A."/>
            <person name="Vize P.D."/>
            <person name="Warren W.C."/>
            <person name="Wells D."/>
            <person name="Wills A."/>
            <person name="Wilson R.K."/>
            <person name="Zimmerman L.B."/>
            <person name="Zorn A.M."/>
            <person name="Grainger R."/>
            <person name="Grammer T."/>
            <person name="Khokha M.K."/>
            <person name="Richardson P.M."/>
            <person name="Rokhsar D.S."/>
        </authorList>
    </citation>
    <scope>NUCLEOTIDE SEQUENCE [LARGE SCALE GENOMIC DNA]</scope>
    <source>
        <strain evidence="16">Nigerian</strain>
    </source>
</reference>
<dbReference type="CDD" id="cd11999">
    <property type="entry name" value="SH3_PACSIN_like"/>
    <property type="match status" value="1"/>
</dbReference>
<dbReference type="InParanoid" id="A0A803JIF0"/>
<evidence type="ECO:0000256" key="13">
    <source>
        <dbReference type="SAM" id="Coils"/>
    </source>
</evidence>
<accession>A0A803JIF0</accession>
<evidence type="ECO:0000313" key="16">
    <source>
        <dbReference type="Ensembl" id="ENSXETP00000107699"/>
    </source>
</evidence>
<dbReference type="InterPro" id="IPR001452">
    <property type="entry name" value="SH3_domain"/>
</dbReference>
<dbReference type="PANTHER" id="PTHR23065">
    <property type="entry name" value="PROLINE-SERINE-THREONINE PHOSPHATASE INTERACTING PROTEIN 1"/>
    <property type="match status" value="1"/>
</dbReference>
<keyword evidence="4" id="KW-1003">Cell membrane</keyword>
<dbReference type="PRINTS" id="PR00452">
    <property type="entry name" value="SH3DOMAIN"/>
</dbReference>
<evidence type="ECO:0000256" key="6">
    <source>
        <dbReference type="ARBA" id="ARBA00022553"/>
    </source>
</evidence>
<evidence type="ECO:0000256" key="12">
    <source>
        <dbReference type="PROSITE-ProRule" id="PRU01077"/>
    </source>
</evidence>
<dbReference type="GO" id="GO:0005886">
    <property type="term" value="C:plasma membrane"/>
    <property type="evidence" value="ECO:0007669"/>
    <property type="project" value="UniProtKB-SubCell"/>
</dbReference>
<dbReference type="Ensembl" id="ENSXETT00000120492">
    <property type="protein sequence ID" value="ENSXETP00000107699"/>
    <property type="gene ID" value="ENSXETG00000000295"/>
</dbReference>
<dbReference type="Pfam" id="PF00611">
    <property type="entry name" value="FCH"/>
    <property type="match status" value="1"/>
</dbReference>
<dbReference type="SUPFAM" id="SSF50044">
    <property type="entry name" value="SH3-domain"/>
    <property type="match status" value="1"/>
</dbReference>
<evidence type="ECO:0000256" key="9">
    <source>
        <dbReference type="ARBA" id="ARBA00055545"/>
    </source>
</evidence>
<keyword evidence="7 12" id="KW-0175">Coiled coil</keyword>
<reference evidence="16" key="2">
    <citation type="submission" date="2021-03" db="UniProtKB">
        <authorList>
            <consortium name="Ensembl"/>
        </authorList>
    </citation>
    <scope>IDENTIFICATION</scope>
</reference>
<dbReference type="PROSITE" id="PS51741">
    <property type="entry name" value="F_BAR"/>
    <property type="match status" value="1"/>
</dbReference>
<dbReference type="InterPro" id="IPR027267">
    <property type="entry name" value="AH/BAR_dom_sf"/>
</dbReference>
<dbReference type="FunFam" id="1.20.1270.60:FF:000009">
    <property type="entry name" value="Protein kinase C and casein kinase substrate in neurons 2"/>
    <property type="match status" value="1"/>
</dbReference>
<feature type="domain" description="SH3" evidence="14">
    <location>
        <begin position="408"/>
        <end position="469"/>
    </location>
</feature>
<keyword evidence="5" id="KW-0963">Cytoplasm</keyword>
<dbReference type="SMART" id="SM00055">
    <property type="entry name" value="FCH"/>
    <property type="match status" value="1"/>
</dbReference>
<dbReference type="FunFam" id="2.30.30.40:FF:000014">
    <property type="entry name" value="Kinase C and casein kinase substrate in neurons protein"/>
    <property type="match status" value="1"/>
</dbReference>
<keyword evidence="6" id="KW-0597">Phosphoprotein</keyword>
<organism evidence="16">
    <name type="scientific">Xenopus tropicalis</name>
    <name type="common">Western clawed frog</name>
    <name type="synonym">Silurana tropicalis</name>
    <dbReference type="NCBI Taxonomy" id="8364"/>
    <lineage>
        <taxon>Eukaryota</taxon>
        <taxon>Metazoa</taxon>
        <taxon>Chordata</taxon>
        <taxon>Craniata</taxon>
        <taxon>Vertebrata</taxon>
        <taxon>Euteleostomi</taxon>
        <taxon>Amphibia</taxon>
        <taxon>Batrachia</taxon>
        <taxon>Anura</taxon>
        <taxon>Pipoidea</taxon>
        <taxon>Pipidae</taxon>
        <taxon>Xenopodinae</taxon>
        <taxon>Xenopus</taxon>
        <taxon>Silurana</taxon>
    </lineage>
</organism>
<evidence type="ECO:0000256" key="8">
    <source>
        <dbReference type="ARBA" id="ARBA00023136"/>
    </source>
</evidence>
<sequence>MTLPASCSLLEHSLNSHTEKINRVIALSPETRSNKNSTAFPTKNIHSEDSATHDLSLCRKKPGRAMSVIYSEVAADENTTDSFWMPNNYGSTVKRMEDGYRLCDEIVACFQDRAKIERQYALQMEEWTRKWKPLVDSSPMYGSLLRAWQAFMSATERLSELHTQIQKTLVAEDAEKIRTWQKDTYHRKIFGGFKESCEIENGFHKAQKPWAKKLKKVEKSKAIYHKACKKEHLVSVRENSSKINPELTQEKLKKLAEDHEKCTQDKEKVKQRYEKSLQELNKYNPKYMEEMETVFDQSQQQEQKKILFLKQVLESMHKHLDITTNESAKKVYSDLNDAIVGVNDQEDLKWWKNKHGPGMIMNWPQLKEWTPDTEQQIVKKKKVKETDKVKLYSVTPTESSQNKAPINVPGVRVRAVYDYSGQESDELSFKSGDELTKIEDEDEQGWCKGVTDKGQVGLYPANYVEVISG</sequence>
<proteinExistence type="predicted"/>
<feature type="domain" description="F-BAR" evidence="15">
    <location>
        <begin position="77"/>
        <end position="347"/>
    </location>
</feature>
<dbReference type="InterPro" id="IPR036028">
    <property type="entry name" value="SH3-like_dom_sf"/>
</dbReference>
<evidence type="ECO:0000256" key="11">
    <source>
        <dbReference type="PROSITE-ProRule" id="PRU00192"/>
    </source>
</evidence>
<dbReference type="Gene3D" id="1.20.1270.60">
    <property type="entry name" value="Arfaptin homology (AH) domain/BAR domain"/>
    <property type="match status" value="1"/>
</dbReference>
<dbReference type="Pfam" id="PF14604">
    <property type="entry name" value="SH3_9"/>
    <property type="match status" value="1"/>
</dbReference>
<dbReference type="InterPro" id="IPR001060">
    <property type="entry name" value="FCH_dom"/>
</dbReference>
<dbReference type="PANTHER" id="PTHR23065:SF22">
    <property type="entry name" value="PROTEIN KINASE C AND CASEIN KINASE SUBSTRATE IN NEURONS PROTEIN 3"/>
    <property type="match status" value="1"/>
</dbReference>
<dbReference type="GeneTree" id="ENSGT00950000182973"/>
<dbReference type="SMART" id="SM00326">
    <property type="entry name" value="SH3"/>
    <property type="match status" value="1"/>
</dbReference>
<name>A0A803JIF0_XENTR</name>